<keyword evidence="4" id="KW-1185">Reference proteome</keyword>
<dbReference type="CDD" id="cd00158">
    <property type="entry name" value="RHOD"/>
    <property type="match status" value="1"/>
</dbReference>
<accession>A0A0U1NPT1</accession>
<evidence type="ECO:0000259" key="2">
    <source>
        <dbReference type="PROSITE" id="PS50206"/>
    </source>
</evidence>
<dbReference type="OrthoDB" id="9781034at2"/>
<feature type="chain" id="PRO_5006712200" evidence="1">
    <location>
        <begin position="23"/>
        <end position="141"/>
    </location>
</feature>
<name>A0A0U1NPT1_9RHOB</name>
<dbReference type="SMART" id="SM00450">
    <property type="entry name" value="RHOD"/>
    <property type="match status" value="1"/>
</dbReference>
<dbReference type="EMBL" id="CVQV01000038">
    <property type="protein sequence ID" value="CRK76765.1"/>
    <property type="molecule type" value="Genomic_DNA"/>
</dbReference>
<dbReference type="PANTHER" id="PTHR43031:SF1">
    <property type="entry name" value="PYRIDINE NUCLEOTIDE-DISULPHIDE OXIDOREDUCTASE"/>
    <property type="match status" value="1"/>
</dbReference>
<gene>
    <name evidence="3" type="primary">moeZ_2</name>
    <name evidence="3" type="ORF">NIG5292_02832</name>
</gene>
<feature type="signal peptide" evidence="1">
    <location>
        <begin position="1"/>
        <end position="22"/>
    </location>
</feature>
<dbReference type="RefSeq" id="WP_074842084.1">
    <property type="nucleotide sequence ID" value="NZ_CVPC01000038.1"/>
</dbReference>
<dbReference type="PANTHER" id="PTHR43031">
    <property type="entry name" value="FAD-DEPENDENT OXIDOREDUCTASE"/>
    <property type="match status" value="1"/>
</dbReference>
<dbReference type="STRING" id="282199.GCA_001049735_02831"/>
<dbReference type="InterPro" id="IPR036873">
    <property type="entry name" value="Rhodanese-like_dom_sf"/>
</dbReference>
<dbReference type="SUPFAM" id="SSF52821">
    <property type="entry name" value="Rhodanese/Cell cycle control phosphatase"/>
    <property type="match status" value="1"/>
</dbReference>
<dbReference type="PROSITE" id="PS50206">
    <property type="entry name" value="RHODANESE_3"/>
    <property type="match status" value="1"/>
</dbReference>
<dbReference type="GO" id="GO:0016779">
    <property type="term" value="F:nucleotidyltransferase activity"/>
    <property type="evidence" value="ECO:0007669"/>
    <property type="project" value="UniProtKB-KW"/>
</dbReference>
<organism evidence="3 4">
    <name type="scientific">Nereida ignava</name>
    <dbReference type="NCBI Taxonomy" id="282199"/>
    <lineage>
        <taxon>Bacteria</taxon>
        <taxon>Pseudomonadati</taxon>
        <taxon>Pseudomonadota</taxon>
        <taxon>Alphaproteobacteria</taxon>
        <taxon>Rhodobacterales</taxon>
        <taxon>Roseobacteraceae</taxon>
        <taxon>Nereida</taxon>
    </lineage>
</organism>
<dbReference type="Gene3D" id="3.40.250.10">
    <property type="entry name" value="Rhodanese-like domain"/>
    <property type="match status" value="1"/>
</dbReference>
<reference evidence="3 4" key="1">
    <citation type="submission" date="2015-04" db="EMBL/GenBank/DDBJ databases">
        <authorList>
            <person name="Syromyatnikov M.Y."/>
            <person name="Popov V.N."/>
        </authorList>
    </citation>
    <scope>NUCLEOTIDE SEQUENCE [LARGE SCALE GENOMIC DNA]</scope>
    <source>
        <strain evidence="3 4">CECT 5292</strain>
    </source>
</reference>
<sequence>MMKQMFMLASAFLMTSAVTIRADQTIEMFRDYVNFSTYNAGIIRPDQLSRDIIDSVVLIDTRSTEEFEFLTIPGAINIEWRDIFDKIEHIPTDKTVILFCNTGALSAQATFGLRTLGYENVLMLLGGFDHLLDSPSYTDIN</sequence>
<dbReference type="Pfam" id="PF00581">
    <property type="entry name" value="Rhodanese"/>
    <property type="match status" value="1"/>
</dbReference>
<keyword evidence="1" id="KW-0732">Signal</keyword>
<evidence type="ECO:0000313" key="3">
    <source>
        <dbReference type="EMBL" id="CRK76765.1"/>
    </source>
</evidence>
<dbReference type="InterPro" id="IPR001763">
    <property type="entry name" value="Rhodanese-like_dom"/>
</dbReference>
<dbReference type="Proteomes" id="UP000048949">
    <property type="component" value="Unassembled WGS sequence"/>
</dbReference>
<evidence type="ECO:0000313" key="4">
    <source>
        <dbReference type="Proteomes" id="UP000048949"/>
    </source>
</evidence>
<proteinExistence type="predicted"/>
<protein>
    <submittedName>
        <fullName evidence="3">Putative adenylyltransferase/sulfurtransferase MoeZ</fullName>
    </submittedName>
</protein>
<keyword evidence="3" id="KW-0808">Transferase</keyword>
<evidence type="ECO:0000256" key="1">
    <source>
        <dbReference type="SAM" id="SignalP"/>
    </source>
</evidence>
<dbReference type="InterPro" id="IPR050229">
    <property type="entry name" value="GlpE_sulfurtransferase"/>
</dbReference>
<feature type="domain" description="Rhodanese" evidence="2">
    <location>
        <begin position="52"/>
        <end position="140"/>
    </location>
</feature>
<dbReference type="AlphaFoldDB" id="A0A0U1NPT1"/>
<keyword evidence="3" id="KW-0548">Nucleotidyltransferase</keyword>